<feature type="region of interest" description="Disordered" evidence="4">
    <location>
        <begin position="353"/>
        <end position="378"/>
    </location>
</feature>
<reference evidence="6 7" key="1">
    <citation type="journal article" date="2019" name="Nat. Ecol. Evol.">
        <title>Megaphylogeny resolves global patterns of mushroom evolution.</title>
        <authorList>
            <person name="Varga T."/>
            <person name="Krizsan K."/>
            <person name="Foldi C."/>
            <person name="Dima B."/>
            <person name="Sanchez-Garcia M."/>
            <person name="Sanchez-Ramirez S."/>
            <person name="Szollosi G.J."/>
            <person name="Szarkandi J.G."/>
            <person name="Papp V."/>
            <person name="Albert L."/>
            <person name="Andreopoulos W."/>
            <person name="Angelini C."/>
            <person name="Antonin V."/>
            <person name="Barry K.W."/>
            <person name="Bougher N.L."/>
            <person name="Buchanan P."/>
            <person name="Buyck B."/>
            <person name="Bense V."/>
            <person name="Catcheside P."/>
            <person name="Chovatia M."/>
            <person name="Cooper J."/>
            <person name="Damon W."/>
            <person name="Desjardin D."/>
            <person name="Finy P."/>
            <person name="Geml J."/>
            <person name="Haridas S."/>
            <person name="Hughes K."/>
            <person name="Justo A."/>
            <person name="Karasinski D."/>
            <person name="Kautmanova I."/>
            <person name="Kiss B."/>
            <person name="Kocsube S."/>
            <person name="Kotiranta H."/>
            <person name="LaButti K.M."/>
            <person name="Lechner B.E."/>
            <person name="Liimatainen K."/>
            <person name="Lipzen A."/>
            <person name="Lukacs Z."/>
            <person name="Mihaltcheva S."/>
            <person name="Morgado L.N."/>
            <person name="Niskanen T."/>
            <person name="Noordeloos M.E."/>
            <person name="Ohm R.A."/>
            <person name="Ortiz-Santana B."/>
            <person name="Ovrebo C."/>
            <person name="Racz N."/>
            <person name="Riley R."/>
            <person name="Savchenko A."/>
            <person name="Shiryaev A."/>
            <person name="Soop K."/>
            <person name="Spirin V."/>
            <person name="Szebenyi C."/>
            <person name="Tomsovsky M."/>
            <person name="Tulloss R.E."/>
            <person name="Uehling J."/>
            <person name="Grigoriev I.V."/>
            <person name="Vagvolgyi C."/>
            <person name="Papp T."/>
            <person name="Martin F.M."/>
            <person name="Miettinen O."/>
            <person name="Hibbett D.S."/>
            <person name="Nagy L.G."/>
        </authorList>
    </citation>
    <scope>NUCLEOTIDE SEQUENCE [LARGE SCALE GENOMIC DNA]</scope>
    <source>
        <strain evidence="6 7">CBS 962.96</strain>
    </source>
</reference>
<dbReference type="InterPro" id="IPR008271">
    <property type="entry name" value="Ser/Thr_kinase_AS"/>
</dbReference>
<dbReference type="SUPFAM" id="SSF56112">
    <property type="entry name" value="Protein kinase-like (PK-like)"/>
    <property type="match status" value="1"/>
</dbReference>
<dbReference type="GO" id="GO:0004674">
    <property type="term" value="F:protein serine/threonine kinase activity"/>
    <property type="evidence" value="ECO:0007669"/>
    <property type="project" value="TreeGrafter"/>
</dbReference>
<dbReference type="Pfam" id="PF00069">
    <property type="entry name" value="Pkinase"/>
    <property type="match status" value="1"/>
</dbReference>
<dbReference type="PROSITE" id="PS00108">
    <property type="entry name" value="PROTEIN_KINASE_ST"/>
    <property type="match status" value="1"/>
</dbReference>
<evidence type="ECO:0000256" key="1">
    <source>
        <dbReference type="ARBA" id="ARBA00022741"/>
    </source>
</evidence>
<evidence type="ECO:0000259" key="5">
    <source>
        <dbReference type="PROSITE" id="PS50011"/>
    </source>
</evidence>
<evidence type="ECO:0000256" key="4">
    <source>
        <dbReference type="SAM" id="MobiDB-lite"/>
    </source>
</evidence>
<sequence length="551" mass="61352">MSEAAQASKAQKVAKPQDLHSSDFTFCEVDDGKLLLLEELGSGAYGRVYKAIDAIKRDKNRKFAVKCLRKFEKNSRDEMFQMREFVLHKKVSSHPNVVNFYDAFCEHDHVFVVLELCEGGDLFTAIVNHGLFEGNDKLIKSCFTQILDGLYHCHRKLVFHRDLKPENILCSKDGTQFRLADFGLATDQQESQSYGCGSAEYMSPECIGKEFGFGKKPYSTAQNDIWALGIILINLITARSPWKHAGTEDHCFSNFLENPTWLLDSLPISSSVFALMMIMLQLQPKDRIDSIPEIRRMLVAIDTFYALDFIEDTIIRISSPVVRNPSVCVQLDCHKKAASGIAELCAYSDSASSEESLSSNGSDSDSVGPITPGTYPVRPELEVPDIEEDEAIAIGLDPTQPLDKLKDDNSVKPIGKEVRDCVMDTDTFGLGAVEAANTHMKAMQSTHPCQQVTSPLITTPKIHHPLPVRAEARGDRDGHVEGRVANIVKTLEELCVSPSQKGPAGPVLKTEQVQPEIQDVVAVDQRNQRDRGAIRRLFPRVNIRARLSEFL</sequence>
<evidence type="ECO:0000256" key="2">
    <source>
        <dbReference type="ARBA" id="ARBA00022840"/>
    </source>
</evidence>
<evidence type="ECO:0000313" key="6">
    <source>
        <dbReference type="EMBL" id="THU93429.1"/>
    </source>
</evidence>
<gene>
    <name evidence="6" type="ORF">K435DRAFT_840249</name>
</gene>
<dbReference type="InterPro" id="IPR000719">
    <property type="entry name" value="Prot_kinase_dom"/>
</dbReference>
<dbReference type="AlphaFoldDB" id="A0A4S8LV04"/>
<dbReference type="InterPro" id="IPR017441">
    <property type="entry name" value="Protein_kinase_ATP_BS"/>
</dbReference>
<accession>A0A4S8LV04</accession>
<dbReference type="InterPro" id="IPR011009">
    <property type="entry name" value="Kinase-like_dom_sf"/>
</dbReference>
<name>A0A4S8LV04_DENBC</name>
<dbReference type="Gene3D" id="1.10.510.10">
    <property type="entry name" value="Transferase(Phosphotransferase) domain 1"/>
    <property type="match status" value="1"/>
</dbReference>
<dbReference type="Proteomes" id="UP000297245">
    <property type="component" value="Unassembled WGS sequence"/>
</dbReference>
<protein>
    <submittedName>
        <fullName evidence="6">Pkinase-domain-containing protein</fullName>
    </submittedName>
</protein>
<dbReference type="PROSITE" id="PS00107">
    <property type="entry name" value="PROTEIN_KINASE_ATP"/>
    <property type="match status" value="1"/>
</dbReference>
<dbReference type="OrthoDB" id="541276at2759"/>
<dbReference type="EMBL" id="ML179249">
    <property type="protein sequence ID" value="THU93429.1"/>
    <property type="molecule type" value="Genomic_DNA"/>
</dbReference>
<dbReference type="PANTHER" id="PTHR44167:SF24">
    <property type="entry name" value="SERINE_THREONINE-PROTEIN KINASE CHK2"/>
    <property type="match status" value="1"/>
</dbReference>
<dbReference type="GO" id="GO:0005524">
    <property type="term" value="F:ATP binding"/>
    <property type="evidence" value="ECO:0007669"/>
    <property type="project" value="UniProtKB-UniRule"/>
</dbReference>
<dbReference type="GO" id="GO:0044773">
    <property type="term" value="P:mitotic DNA damage checkpoint signaling"/>
    <property type="evidence" value="ECO:0007669"/>
    <property type="project" value="TreeGrafter"/>
</dbReference>
<proteinExistence type="predicted"/>
<organism evidence="6 7">
    <name type="scientific">Dendrothele bispora (strain CBS 962.96)</name>
    <dbReference type="NCBI Taxonomy" id="1314807"/>
    <lineage>
        <taxon>Eukaryota</taxon>
        <taxon>Fungi</taxon>
        <taxon>Dikarya</taxon>
        <taxon>Basidiomycota</taxon>
        <taxon>Agaricomycotina</taxon>
        <taxon>Agaricomycetes</taxon>
        <taxon>Agaricomycetidae</taxon>
        <taxon>Agaricales</taxon>
        <taxon>Agaricales incertae sedis</taxon>
        <taxon>Dendrothele</taxon>
    </lineage>
</organism>
<keyword evidence="6" id="KW-0808">Transferase</keyword>
<evidence type="ECO:0000313" key="7">
    <source>
        <dbReference type="Proteomes" id="UP000297245"/>
    </source>
</evidence>
<keyword evidence="7" id="KW-1185">Reference proteome</keyword>
<dbReference type="SMART" id="SM00220">
    <property type="entry name" value="S_TKc"/>
    <property type="match status" value="1"/>
</dbReference>
<feature type="compositionally biased region" description="Low complexity" evidence="4">
    <location>
        <begin position="353"/>
        <end position="366"/>
    </location>
</feature>
<keyword evidence="6" id="KW-0418">Kinase</keyword>
<dbReference type="GO" id="GO:0005737">
    <property type="term" value="C:cytoplasm"/>
    <property type="evidence" value="ECO:0007669"/>
    <property type="project" value="TreeGrafter"/>
</dbReference>
<keyword evidence="1 3" id="KW-0547">Nucleotide-binding</keyword>
<feature type="domain" description="Protein kinase" evidence="5">
    <location>
        <begin position="34"/>
        <end position="305"/>
    </location>
</feature>
<dbReference type="PANTHER" id="PTHR44167">
    <property type="entry name" value="OVARIAN-SPECIFIC SERINE/THREONINE-PROTEIN KINASE LOK-RELATED"/>
    <property type="match status" value="1"/>
</dbReference>
<keyword evidence="2 3" id="KW-0067">ATP-binding</keyword>
<evidence type="ECO:0000256" key="3">
    <source>
        <dbReference type="PROSITE-ProRule" id="PRU10141"/>
    </source>
</evidence>
<dbReference type="PROSITE" id="PS50011">
    <property type="entry name" value="PROTEIN_KINASE_DOM"/>
    <property type="match status" value="1"/>
</dbReference>
<dbReference type="GO" id="GO:0005634">
    <property type="term" value="C:nucleus"/>
    <property type="evidence" value="ECO:0007669"/>
    <property type="project" value="TreeGrafter"/>
</dbReference>
<feature type="binding site" evidence="3">
    <location>
        <position position="66"/>
    </location>
    <ligand>
        <name>ATP</name>
        <dbReference type="ChEBI" id="CHEBI:30616"/>
    </ligand>
</feature>